<dbReference type="STRING" id="77044.A0A1S7UJP0"/>
<feature type="binding site" evidence="1">
    <location>
        <position position="323"/>
    </location>
    <ligand>
        <name>2-oxoglutarate</name>
        <dbReference type="ChEBI" id="CHEBI:16810"/>
    </ligand>
</feature>
<dbReference type="Pfam" id="PF13532">
    <property type="entry name" value="2OG-FeII_Oxy_2"/>
    <property type="match status" value="1"/>
</dbReference>
<accession>A0A1S7UJP0</accession>
<dbReference type="GO" id="GO:0006307">
    <property type="term" value="P:DNA alkylation repair"/>
    <property type="evidence" value="ECO:0007669"/>
    <property type="project" value="TreeGrafter"/>
</dbReference>
<feature type="binding site" evidence="1">
    <location>
        <position position="338"/>
    </location>
    <ligand>
        <name>2-oxoglutarate</name>
        <dbReference type="ChEBI" id="CHEBI:16810"/>
    </ligand>
</feature>
<gene>
    <name evidence="4" type="ORF">SAMD00023353_0201730</name>
</gene>
<reference evidence="4" key="1">
    <citation type="submission" date="2016-03" db="EMBL/GenBank/DDBJ databases">
        <title>Draft genome sequence of Rosellinia necatrix.</title>
        <authorList>
            <person name="Kanematsu S."/>
        </authorList>
    </citation>
    <scope>NUCLEOTIDE SEQUENCE [LARGE SCALE GENOMIC DNA]</scope>
    <source>
        <strain evidence="4">W97</strain>
    </source>
</reference>
<feature type="binding site" evidence="1">
    <location>
        <position position="240"/>
    </location>
    <ligand>
        <name>2-oxoglutarate</name>
        <dbReference type="ChEBI" id="CHEBI:16810"/>
    </ligand>
</feature>
<feature type="binding site" evidence="1">
    <location>
        <position position="242"/>
    </location>
    <ligand>
        <name>2-oxoglutarate</name>
        <dbReference type="ChEBI" id="CHEBI:16810"/>
    </ligand>
</feature>
<feature type="domain" description="Fe2OG dioxygenase" evidence="3">
    <location>
        <begin position="233"/>
        <end position="347"/>
    </location>
</feature>
<dbReference type="InterPro" id="IPR032852">
    <property type="entry name" value="ALKBH2"/>
</dbReference>
<keyword evidence="5" id="KW-1185">Reference proteome</keyword>
<dbReference type="PROSITE" id="PS51471">
    <property type="entry name" value="FE2OG_OXY"/>
    <property type="match status" value="1"/>
</dbReference>
<dbReference type="Gene3D" id="2.60.120.590">
    <property type="entry name" value="Alpha-ketoglutarate-dependent dioxygenase AlkB-like"/>
    <property type="match status" value="1"/>
</dbReference>
<name>A0A1S7UJP0_ROSNE</name>
<dbReference type="GO" id="GO:0035516">
    <property type="term" value="F:broad specificity oxidative DNA demethylase activity"/>
    <property type="evidence" value="ECO:0007669"/>
    <property type="project" value="TreeGrafter"/>
</dbReference>
<evidence type="ECO:0000256" key="1">
    <source>
        <dbReference type="PIRSR" id="PIRSR632852-1"/>
    </source>
</evidence>
<feature type="binding site" evidence="1">
    <location>
        <position position="252"/>
    </location>
    <ligand>
        <name>2-oxoglutarate</name>
        <dbReference type="ChEBI" id="CHEBI:16810"/>
    </ligand>
</feature>
<dbReference type="InterPro" id="IPR027450">
    <property type="entry name" value="AlkB-like"/>
</dbReference>
<feature type="compositionally biased region" description="Polar residues" evidence="2">
    <location>
        <begin position="33"/>
        <end position="43"/>
    </location>
</feature>
<evidence type="ECO:0000259" key="3">
    <source>
        <dbReference type="PROSITE" id="PS51471"/>
    </source>
</evidence>
<dbReference type="InterPro" id="IPR005123">
    <property type="entry name" value="Oxoglu/Fe-dep_dioxygenase_dom"/>
</dbReference>
<dbReference type="SUPFAM" id="SSF51197">
    <property type="entry name" value="Clavaminate synthase-like"/>
    <property type="match status" value="1"/>
</dbReference>
<feature type="binding site" evidence="1">
    <location>
        <position position="255"/>
    </location>
    <ligand>
        <name>substrate</name>
    </ligand>
</feature>
<dbReference type="OrthoDB" id="545910at2759"/>
<evidence type="ECO:0000256" key="2">
    <source>
        <dbReference type="SAM" id="MobiDB-lite"/>
    </source>
</evidence>
<feature type="region of interest" description="Disordered" evidence="2">
    <location>
        <begin position="1"/>
        <end position="43"/>
    </location>
</feature>
<proteinExistence type="predicted"/>
<dbReference type="GO" id="GO:0008198">
    <property type="term" value="F:ferrous iron binding"/>
    <property type="evidence" value="ECO:0007669"/>
    <property type="project" value="TreeGrafter"/>
</dbReference>
<dbReference type="EMBL" id="DF977447">
    <property type="protein sequence ID" value="GAP83463.1"/>
    <property type="molecule type" value="Genomic_DNA"/>
</dbReference>
<dbReference type="PANTHER" id="PTHR31573">
    <property type="entry name" value="ALPHA-KETOGLUTARATE-DEPENDENT DIOXYGENASE ALKB HOMOLOG 2"/>
    <property type="match status" value="1"/>
</dbReference>
<evidence type="ECO:0000313" key="4">
    <source>
        <dbReference type="EMBL" id="GAP83463.1"/>
    </source>
</evidence>
<dbReference type="Proteomes" id="UP000054516">
    <property type="component" value="Unassembled WGS sequence"/>
</dbReference>
<organism evidence="4">
    <name type="scientific">Rosellinia necatrix</name>
    <name type="common">White root-rot fungus</name>
    <dbReference type="NCBI Taxonomy" id="77044"/>
    <lineage>
        <taxon>Eukaryota</taxon>
        <taxon>Fungi</taxon>
        <taxon>Dikarya</taxon>
        <taxon>Ascomycota</taxon>
        <taxon>Pezizomycotina</taxon>
        <taxon>Sordariomycetes</taxon>
        <taxon>Xylariomycetidae</taxon>
        <taxon>Xylariales</taxon>
        <taxon>Xylariaceae</taxon>
        <taxon>Rosellinia</taxon>
    </lineage>
</organism>
<feature type="binding site" evidence="1">
    <location>
        <position position="344"/>
    </location>
    <ligand>
        <name>2-oxoglutarate</name>
        <dbReference type="ChEBI" id="CHEBI:16810"/>
    </ligand>
</feature>
<sequence>MMSKKRTINEYFVAPSSKKPRHSEPARVENGPPTLTTDSQICNNDKTTSPLTATHHISVCYSTHASYPFPIPHLPDSLQAEISGPPARVARVISDQPDLDLLYFEPYISRKSSRRLFEFLRSELPFYRVEYDIARGGIKTHIHTPRWTTVFGLDETACFKTCPPAASDLTLDQQPSSGTVVDAHTGKPIPVGCAAVHEAPSPGRQAGYKAIPRPIPHCLEVLRKSTEAATGCQFNFCLVNYYASGADSISFHSDDERFLGALPAIASFSLGARRDFLMKHKPLLRSESGGTNTGDASNAQLKLPLGTGDMVLMRGRTQANWLHSVPKRTGKNEWDGGRINITFRRALVKGGTENYYQYNVGNGPVYKWNAAAETMKPWVQAPKQ</sequence>
<dbReference type="AlphaFoldDB" id="A0A1S7UJP0"/>
<dbReference type="GO" id="GO:0051747">
    <property type="term" value="F:cytosine C-5 DNA demethylase activity"/>
    <property type="evidence" value="ECO:0007669"/>
    <property type="project" value="TreeGrafter"/>
</dbReference>
<dbReference type="OMA" id="RPIPKCL"/>
<dbReference type="PANTHER" id="PTHR31573:SF1">
    <property type="entry name" value="DNA OXIDATIVE DEMETHYLASE ALKBH2"/>
    <property type="match status" value="1"/>
</dbReference>
<protein>
    <submittedName>
        <fullName evidence="4">Putative DNA repair family protein</fullName>
    </submittedName>
</protein>
<dbReference type="InterPro" id="IPR037151">
    <property type="entry name" value="AlkB-like_sf"/>
</dbReference>
<feature type="binding site" evidence="1">
    <location>
        <position position="342"/>
    </location>
    <ligand>
        <name>2-oxoglutarate</name>
        <dbReference type="ChEBI" id="CHEBI:16810"/>
    </ligand>
</feature>
<evidence type="ECO:0000313" key="5">
    <source>
        <dbReference type="Proteomes" id="UP000054516"/>
    </source>
</evidence>